<dbReference type="PANTHER" id="PTHR30461">
    <property type="entry name" value="DNA-INVERTASE FROM LAMBDOID PROPHAGE"/>
    <property type="match status" value="1"/>
</dbReference>
<evidence type="ECO:0000259" key="4">
    <source>
        <dbReference type="PROSITE" id="PS51737"/>
    </source>
</evidence>
<evidence type="ECO:0000313" key="5">
    <source>
        <dbReference type="EMBL" id="BCM25726.1"/>
    </source>
</evidence>
<dbReference type="Gene3D" id="3.40.50.1390">
    <property type="entry name" value="Resolvase, N-terminal catalytic domain"/>
    <property type="match status" value="1"/>
</dbReference>
<proteinExistence type="predicted"/>
<evidence type="ECO:0000256" key="2">
    <source>
        <dbReference type="ARBA" id="ARBA00023172"/>
    </source>
</evidence>
<dbReference type="InterPro" id="IPR036162">
    <property type="entry name" value="Resolvase-like_N_sf"/>
</dbReference>
<feature type="domain" description="Recombinase" evidence="4">
    <location>
        <begin position="174"/>
        <end position="292"/>
    </location>
</feature>
<sequence>MAIAYSYIRFSSAEQNKGDSLRRQIELSENYAAQHGLTIDTKFSFKDLGLSAYDKSNITKGALGEFLKLVESGRIKVGSYLLVESLDRLSRAQVLDALVVFIGILTAGITIVTLSDGQVYSRETTNDNWSNLIISIAIMSRATEESAVKSKRIRASWDQKRTNIDNKRLTARCPYWMRPKAGNIGFELIPEHVETVKLIFQMAKDGLGNGTIVKRLNSEKVKNFSNKTDGWHESYIQKLFTNTAIYGEFQMNTQRDGSIAAFGDPIKDYFPAVMTKEEWMYVNSLRKERQTKGGASKGKTLSNLFSGLLVCGYCGGRMNMGAHTKRKRDGTTHSEKFVGCSTGRRGRGCYYIIWNYKDIEQQILKFCKSVDFADILNNKGSAATLLETVQLELIKVQSAIAENKPKLAALVGLLESGQVDGLSSIIGRVAELEKTQIILLDRQASLEHEISIQIEEQSGNLLQKQAMNELLNKLEDLEAEELRDLRIKIAQRIKRAIHQVALYPGGNLYTRFQRDDLTKKMMDEGFAESRLHEYFDHYDKNNSRENRFMTILFKNMEVTTISKDGVRENRQLVTEEEYLNKLRPE</sequence>
<dbReference type="Gene3D" id="3.90.1750.20">
    <property type="entry name" value="Putative Large Serine Recombinase, Chain B, Domain 2"/>
    <property type="match status" value="1"/>
</dbReference>
<dbReference type="KEGG" id="mpau:ZMTM_19850"/>
<dbReference type="InterPro" id="IPR011109">
    <property type="entry name" value="DNA_bind_recombinase_dom"/>
</dbReference>
<evidence type="ECO:0000259" key="3">
    <source>
        <dbReference type="PROSITE" id="PS51736"/>
    </source>
</evidence>
<dbReference type="SUPFAM" id="SSF53041">
    <property type="entry name" value="Resolvase-like"/>
    <property type="match status" value="1"/>
</dbReference>
<dbReference type="Proteomes" id="UP000826722">
    <property type="component" value="Chromosome"/>
</dbReference>
<protein>
    <submittedName>
        <fullName evidence="5">Site-specific recombinase</fullName>
    </submittedName>
</protein>
<dbReference type="InterPro" id="IPR050639">
    <property type="entry name" value="SSR_resolvase"/>
</dbReference>
<accession>A0A8D5GCG0</accession>
<keyword evidence="6" id="KW-1185">Reference proteome</keyword>
<keyword evidence="2" id="KW-0233">DNA recombination</keyword>
<evidence type="ECO:0000256" key="1">
    <source>
        <dbReference type="ARBA" id="ARBA00023125"/>
    </source>
</evidence>
<dbReference type="PANTHER" id="PTHR30461:SF2">
    <property type="entry name" value="SERINE RECOMBINASE PINE-RELATED"/>
    <property type="match status" value="1"/>
</dbReference>
<dbReference type="InterPro" id="IPR025827">
    <property type="entry name" value="Zn_ribbon_recom_dom"/>
</dbReference>
<dbReference type="PROSITE" id="PS51737">
    <property type="entry name" value="RECOMBINASE_DNA_BIND"/>
    <property type="match status" value="1"/>
</dbReference>
<feature type="domain" description="Resolvase/invertase-type recombinase catalytic" evidence="3">
    <location>
        <begin position="3"/>
        <end position="164"/>
    </location>
</feature>
<dbReference type="GO" id="GO:0003677">
    <property type="term" value="F:DNA binding"/>
    <property type="evidence" value="ECO:0007669"/>
    <property type="project" value="UniProtKB-KW"/>
</dbReference>
<dbReference type="CDD" id="cd00338">
    <property type="entry name" value="Ser_Recombinase"/>
    <property type="match status" value="1"/>
</dbReference>
<dbReference type="PROSITE" id="PS51736">
    <property type="entry name" value="RECOMBINASES_3"/>
    <property type="match status" value="1"/>
</dbReference>
<dbReference type="Pfam" id="PF13408">
    <property type="entry name" value="Zn_ribbon_recom"/>
    <property type="match status" value="1"/>
</dbReference>
<dbReference type="EMBL" id="AP024110">
    <property type="protein sequence ID" value="BCM25726.1"/>
    <property type="molecule type" value="Genomic_DNA"/>
</dbReference>
<dbReference type="GO" id="GO:0000150">
    <property type="term" value="F:DNA strand exchange activity"/>
    <property type="evidence" value="ECO:0007669"/>
    <property type="project" value="InterPro"/>
</dbReference>
<dbReference type="SMART" id="SM00857">
    <property type="entry name" value="Resolvase"/>
    <property type="match status" value="1"/>
</dbReference>
<dbReference type="AlphaFoldDB" id="A0A8D5GCG0"/>
<reference evidence="5" key="1">
    <citation type="journal article" date="2021" name="Arch. Microbiol.">
        <title>Methyloradius palustris gen. nov., sp. nov., a methanol-oxidizing bacterium isolated from snow.</title>
        <authorList>
            <person name="Miyadera T."/>
            <person name="Kojima H."/>
            <person name="Fukui M."/>
        </authorList>
    </citation>
    <scope>NUCLEOTIDE SEQUENCE</scope>
    <source>
        <strain evidence="5">Zm11</strain>
    </source>
</reference>
<dbReference type="Pfam" id="PF07508">
    <property type="entry name" value="Recombinase"/>
    <property type="match status" value="1"/>
</dbReference>
<evidence type="ECO:0000313" key="6">
    <source>
        <dbReference type="Proteomes" id="UP000826722"/>
    </source>
</evidence>
<keyword evidence="1" id="KW-0238">DNA-binding</keyword>
<name>A0A8D5GCG0_9PROT</name>
<organism evidence="5 6">
    <name type="scientific">Methyloradius palustris</name>
    <dbReference type="NCBI Taxonomy" id="2778876"/>
    <lineage>
        <taxon>Bacteria</taxon>
        <taxon>Pseudomonadati</taxon>
        <taxon>Pseudomonadota</taxon>
        <taxon>Betaproteobacteria</taxon>
        <taxon>Nitrosomonadales</taxon>
        <taxon>Methylophilaceae</taxon>
        <taxon>Methyloradius</taxon>
    </lineage>
</organism>
<dbReference type="RefSeq" id="WP_221763788.1">
    <property type="nucleotide sequence ID" value="NZ_AP024110.1"/>
</dbReference>
<dbReference type="InterPro" id="IPR038109">
    <property type="entry name" value="DNA_bind_recomb_sf"/>
</dbReference>
<dbReference type="InterPro" id="IPR006119">
    <property type="entry name" value="Resolv_N"/>
</dbReference>
<gene>
    <name evidence="5" type="ORF">ZMTM_19850</name>
</gene>
<dbReference type="Pfam" id="PF00239">
    <property type="entry name" value="Resolvase"/>
    <property type="match status" value="1"/>
</dbReference>